<proteinExistence type="predicted"/>
<feature type="compositionally biased region" description="Basic residues" evidence="1">
    <location>
        <begin position="538"/>
        <end position="547"/>
    </location>
</feature>
<evidence type="ECO:0000256" key="1">
    <source>
        <dbReference type="SAM" id="MobiDB-lite"/>
    </source>
</evidence>
<feature type="compositionally biased region" description="Polar residues" evidence="1">
    <location>
        <begin position="861"/>
        <end position="870"/>
    </location>
</feature>
<feature type="compositionally biased region" description="Basic residues" evidence="1">
    <location>
        <begin position="683"/>
        <end position="692"/>
    </location>
</feature>
<feature type="compositionally biased region" description="Basic and acidic residues" evidence="1">
    <location>
        <begin position="670"/>
        <end position="682"/>
    </location>
</feature>
<feature type="compositionally biased region" description="Basic and acidic residues" evidence="1">
    <location>
        <begin position="1122"/>
        <end position="1131"/>
    </location>
</feature>
<feature type="region of interest" description="Disordered" evidence="1">
    <location>
        <begin position="62"/>
        <end position="82"/>
    </location>
</feature>
<dbReference type="Proteomes" id="UP000242188">
    <property type="component" value="Unassembled WGS sequence"/>
</dbReference>
<accession>A0A210PZM6</accession>
<dbReference type="EMBL" id="NEDP02005326">
    <property type="protein sequence ID" value="OWF41951.1"/>
    <property type="molecule type" value="Genomic_DNA"/>
</dbReference>
<feature type="region of interest" description="Disordered" evidence="1">
    <location>
        <begin position="528"/>
        <end position="791"/>
    </location>
</feature>
<dbReference type="OrthoDB" id="2121618at2759"/>
<name>A0A210PZM6_MIZYE</name>
<feature type="compositionally biased region" description="Acidic residues" evidence="1">
    <location>
        <begin position="1107"/>
        <end position="1121"/>
    </location>
</feature>
<feature type="region of interest" description="Disordered" evidence="1">
    <location>
        <begin position="805"/>
        <end position="827"/>
    </location>
</feature>
<dbReference type="AlphaFoldDB" id="A0A210PZM6"/>
<feature type="compositionally biased region" description="Polar residues" evidence="1">
    <location>
        <begin position="605"/>
        <end position="617"/>
    </location>
</feature>
<feature type="compositionally biased region" description="Low complexity" evidence="1">
    <location>
        <begin position="697"/>
        <end position="706"/>
    </location>
</feature>
<feature type="compositionally biased region" description="Polar residues" evidence="1">
    <location>
        <begin position="68"/>
        <end position="82"/>
    </location>
</feature>
<evidence type="ECO:0000313" key="2">
    <source>
        <dbReference type="EMBL" id="OWF41951.1"/>
    </source>
</evidence>
<keyword evidence="3" id="KW-1185">Reference proteome</keyword>
<feature type="compositionally biased region" description="Basic and acidic residues" evidence="1">
    <location>
        <begin position="991"/>
        <end position="1007"/>
    </location>
</feature>
<sequence length="1243" mass="138911">MSGITLPAIPGAYPSSVKSLPLGLGFGNNHGSRPSSSGSGSTAFTLVPHVYYDNCLFRTPRTSAHGPSRSTTKFPSLRTGRTQHVTNDVRSRYSAKYRSTPDLRQRLSANSPFLPKTATEDCLKCLLKVPHKKCESHKYIRVGGGYRHGYWYVKCLLEELELQRQRELIMKQRLESIREKQMKAIKTYIRTKSGRLIEKIIFLSEEDYEAFKEGKNVEELLKKYLSKDEAKGLQSWDKDEVKAIKTMVRTKSGRLIEKLVYVSKEDYDAITAGKVDAKDLLKKYAKDGEVIEGWKEAAMKTIKTYVRTKSGRIIEKTIMISQEDYDAMIKDGKNPDDILKKYITLEEGQQLESWKSAEPMKAIKTKIRTKSGRIIEKTIYVSADDYDKMMKGGGDPNDILKKYMGEDEGTIEGWTKADPTAMKVVKTYVRTKSGRLIEKIVMLTEDEYKQFVESGGDPNFLKKFIELEKGEVIDSWEKASTVYSGGSDQEMIQRAKVGERIVGKDGAVYEIIVDPLTGKKYKKKIESDVDSGIASMQKGKKGKKGKGGKGGGDDSDDETPEDRRRRKAGNRDADSEGSAFSYKSVVSAGGTRHVRRRRKREDGTYSDSASYHSSQDEAGQARRRRRRRERKHGADSANSYYSVVSDGGTRHVKRRRRRGDGTYSRSVSHHSSDSGKEGGRLADKKKKKKGKVHGADSDYSYDSDVSAGGTRTRKRKKKIRDAKGNVIGYASSESYASDDESVYTTVSDGKGGKIKVKKEKPGKGGKGGKGKGGKKKVDPVFSDCTTDDDDVDLENMTEEEKKAYFKGKAERAEAREKRRREKYGDKYDEMVGKHQDYKKYKAKEKMKAKRLQELREKGLISPSSDWTIDSDTGEPLRKAEKAKVEQQKKRKKLQELRERGLISPSSDWTLDSDGEPARISDLIKQGKRKAEDYKKGGKGRRKGGKDGNDADDESDSEAVAGGRRVSMQKSNIGGRRGSKGQGKGGKVAGKVGKEKKLALKAGKRDGDSDSDYSYRSVVSAGGTRHVRRRRKRADGTYSDSASYHSSQDEDGETRRRRRRRDRAHGANSAHSYYSVVSEGGTRHVRRRKRHEDGTYSASESYQSSDREDPDDEDGNDEGEDGETSRLSKDSGNDSDSDSSSTDYSYASETSEGGTRYETKRKRVRDADGNIIGYGEPKPAGKAVSDTESVKTRRGSIDESIKNLPDIPIDSKAHADMGVPDYSENGIEDEKWPGSCMRIVSVNI</sequence>
<comment type="caution">
    <text evidence="2">The sequence shown here is derived from an EMBL/GenBank/DDBJ whole genome shotgun (WGS) entry which is preliminary data.</text>
</comment>
<feature type="compositionally biased region" description="Basic residues" evidence="1">
    <location>
        <begin position="621"/>
        <end position="631"/>
    </location>
</feature>
<feature type="region of interest" description="Disordered" evidence="1">
    <location>
        <begin position="854"/>
        <end position="1229"/>
    </location>
</feature>
<protein>
    <submittedName>
        <fullName evidence="2">Uncharacterized protein</fullName>
    </submittedName>
</protein>
<gene>
    <name evidence="2" type="ORF">KP79_PYT10988</name>
</gene>
<feature type="compositionally biased region" description="Low complexity" evidence="1">
    <location>
        <begin position="1137"/>
        <end position="1150"/>
    </location>
</feature>
<feature type="compositionally biased region" description="Basic and acidic residues" evidence="1">
    <location>
        <begin position="874"/>
        <end position="900"/>
    </location>
</feature>
<reference evidence="2 3" key="1">
    <citation type="journal article" date="2017" name="Nat. Ecol. Evol.">
        <title>Scallop genome provides insights into evolution of bilaterian karyotype and development.</title>
        <authorList>
            <person name="Wang S."/>
            <person name="Zhang J."/>
            <person name="Jiao W."/>
            <person name="Li J."/>
            <person name="Xun X."/>
            <person name="Sun Y."/>
            <person name="Guo X."/>
            <person name="Huan P."/>
            <person name="Dong B."/>
            <person name="Zhang L."/>
            <person name="Hu X."/>
            <person name="Sun X."/>
            <person name="Wang J."/>
            <person name="Zhao C."/>
            <person name="Wang Y."/>
            <person name="Wang D."/>
            <person name="Huang X."/>
            <person name="Wang R."/>
            <person name="Lv J."/>
            <person name="Li Y."/>
            <person name="Zhang Z."/>
            <person name="Liu B."/>
            <person name="Lu W."/>
            <person name="Hui Y."/>
            <person name="Liang J."/>
            <person name="Zhou Z."/>
            <person name="Hou R."/>
            <person name="Li X."/>
            <person name="Liu Y."/>
            <person name="Li H."/>
            <person name="Ning X."/>
            <person name="Lin Y."/>
            <person name="Zhao L."/>
            <person name="Xing Q."/>
            <person name="Dou J."/>
            <person name="Li Y."/>
            <person name="Mao J."/>
            <person name="Guo H."/>
            <person name="Dou H."/>
            <person name="Li T."/>
            <person name="Mu C."/>
            <person name="Jiang W."/>
            <person name="Fu Q."/>
            <person name="Fu X."/>
            <person name="Miao Y."/>
            <person name="Liu J."/>
            <person name="Yu Q."/>
            <person name="Li R."/>
            <person name="Liao H."/>
            <person name="Li X."/>
            <person name="Kong Y."/>
            <person name="Jiang Z."/>
            <person name="Chourrout D."/>
            <person name="Li R."/>
            <person name="Bao Z."/>
        </authorList>
    </citation>
    <scope>NUCLEOTIDE SEQUENCE [LARGE SCALE GENOMIC DNA]</scope>
    <source>
        <strain evidence="2 3">PY_sf001</strain>
    </source>
</reference>
<feature type="compositionally biased region" description="Basic residues" evidence="1">
    <location>
        <begin position="711"/>
        <end position="720"/>
    </location>
</feature>
<feature type="compositionally biased region" description="Basic and acidic residues" evidence="1">
    <location>
        <begin position="1187"/>
        <end position="1200"/>
    </location>
</feature>
<evidence type="ECO:0000313" key="3">
    <source>
        <dbReference type="Proteomes" id="UP000242188"/>
    </source>
</evidence>
<organism evidence="2 3">
    <name type="scientific">Mizuhopecten yessoensis</name>
    <name type="common">Japanese scallop</name>
    <name type="synonym">Patinopecten yessoensis</name>
    <dbReference type="NCBI Taxonomy" id="6573"/>
    <lineage>
        <taxon>Eukaryota</taxon>
        <taxon>Metazoa</taxon>
        <taxon>Spiralia</taxon>
        <taxon>Lophotrochozoa</taxon>
        <taxon>Mollusca</taxon>
        <taxon>Bivalvia</taxon>
        <taxon>Autobranchia</taxon>
        <taxon>Pteriomorphia</taxon>
        <taxon>Pectinida</taxon>
        <taxon>Pectinoidea</taxon>
        <taxon>Pectinidae</taxon>
        <taxon>Mizuhopecten</taxon>
    </lineage>
</organism>